<protein>
    <recommendedName>
        <fullName evidence="8">Cell division protein DivIB</fullName>
    </recommendedName>
</protein>
<comment type="caution">
    <text evidence="11">The sequence shown here is derived from an EMBL/GenBank/DDBJ whole genome shotgun (WGS) entry which is preliminary data.</text>
</comment>
<dbReference type="GO" id="GO:0005886">
    <property type="term" value="C:plasma membrane"/>
    <property type="evidence" value="ECO:0007669"/>
    <property type="project" value="UniProtKB-SubCell"/>
</dbReference>
<keyword evidence="5 8" id="KW-1133">Transmembrane helix</keyword>
<dbReference type="InterPro" id="IPR013685">
    <property type="entry name" value="POTRA_FtsQ_type"/>
</dbReference>
<dbReference type="Pfam" id="PF03799">
    <property type="entry name" value="FtsQ_DivIB_C"/>
    <property type="match status" value="1"/>
</dbReference>
<evidence type="ECO:0000256" key="9">
    <source>
        <dbReference type="SAM" id="MobiDB-lite"/>
    </source>
</evidence>
<comment type="similarity">
    <text evidence="8">Belongs to the FtsQ/DivIB family. DivIB subfamily.</text>
</comment>
<evidence type="ECO:0000256" key="3">
    <source>
        <dbReference type="ARBA" id="ARBA00022618"/>
    </source>
</evidence>
<evidence type="ECO:0000256" key="2">
    <source>
        <dbReference type="ARBA" id="ARBA00022475"/>
    </source>
</evidence>
<feature type="transmembrane region" description="Helical" evidence="8">
    <location>
        <begin position="96"/>
        <end position="118"/>
    </location>
</feature>
<feature type="region of interest" description="Disordered" evidence="9">
    <location>
        <begin position="39"/>
        <end position="65"/>
    </location>
</feature>
<evidence type="ECO:0000259" key="10">
    <source>
        <dbReference type="PROSITE" id="PS51779"/>
    </source>
</evidence>
<dbReference type="InterPro" id="IPR034746">
    <property type="entry name" value="POTRA"/>
</dbReference>
<dbReference type="Proteomes" id="UP000182835">
    <property type="component" value="Unassembled WGS sequence"/>
</dbReference>
<keyword evidence="6 8" id="KW-0472">Membrane</keyword>
<dbReference type="GO" id="GO:0032153">
    <property type="term" value="C:cell division site"/>
    <property type="evidence" value="ECO:0007669"/>
    <property type="project" value="UniProtKB-UniRule"/>
</dbReference>
<reference evidence="11 12" key="1">
    <citation type="submission" date="2014-12" db="EMBL/GenBank/DDBJ databases">
        <title>Draft genome sequences of 29 type strains of Enterococci.</title>
        <authorList>
            <person name="Zhong Z."/>
            <person name="Sun Z."/>
            <person name="Liu W."/>
            <person name="Zhang W."/>
            <person name="Zhang H."/>
        </authorList>
    </citation>
    <scope>NUCLEOTIDE SEQUENCE [LARGE SCALE GENOMIC DNA]</scope>
    <source>
        <strain evidence="11 12">DSM 21207</strain>
    </source>
</reference>
<comment type="function">
    <text evidence="8">Cell division protein that may be involved in stabilizing or promoting the assembly of the division complex.</text>
</comment>
<evidence type="ECO:0000256" key="8">
    <source>
        <dbReference type="HAMAP-Rule" id="MF_00912"/>
    </source>
</evidence>
<dbReference type="Gene3D" id="3.40.50.10960">
    <property type="match status" value="1"/>
</dbReference>
<dbReference type="Pfam" id="PF08478">
    <property type="entry name" value="POTRA_1"/>
    <property type="match status" value="1"/>
</dbReference>
<dbReference type="PANTHER" id="PTHR37820:SF1">
    <property type="entry name" value="CELL DIVISION PROTEIN FTSQ"/>
    <property type="match status" value="1"/>
</dbReference>
<proteinExistence type="inferred from homology"/>
<keyword evidence="4 8" id="KW-0812">Transmembrane</keyword>
<evidence type="ECO:0000256" key="5">
    <source>
        <dbReference type="ARBA" id="ARBA00022989"/>
    </source>
</evidence>
<evidence type="ECO:0000256" key="1">
    <source>
        <dbReference type="ARBA" id="ARBA00004370"/>
    </source>
</evidence>
<dbReference type="GO" id="GO:0043093">
    <property type="term" value="P:FtsZ-dependent cytokinesis"/>
    <property type="evidence" value="ECO:0007669"/>
    <property type="project" value="UniProtKB-UniRule"/>
</dbReference>
<dbReference type="InterPro" id="IPR005548">
    <property type="entry name" value="Cell_div_FtsQ/DivIB_C"/>
</dbReference>
<evidence type="ECO:0000313" key="11">
    <source>
        <dbReference type="EMBL" id="OJG16671.1"/>
    </source>
</evidence>
<accession>A0A1L8RA59</accession>
<feature type="region of interest" description="Disordered" evidence="9">
    <location>
        <begin position="1"/>
        <end position="21"/>
    </location>
</feature>
<dbReference type="EMBL" id="JXKG01000001">
    <property type="protein sequence ID" value="OJG16671.1"/>
    <property type="molecule type" value="Genomic_DNA"/>
</dbReference>
<organism evidence="11 12">
    <name type="scientific">Enterococcus canintestini</name>
    <dbReference type="NCBI Taxonomy" id="317010"/>
    <lineage>
        <taxon>Bacteria</taxon>
        <taxon>Bacillati</taxon>
        <taxon>Bacillota</taxon>
        <taxon>Bacilli</taxon>
        <taxon>Lactobacillales</taxon>
        <taxon>Enterococcaceae</taxon>
        <taxon>Enterococcus</taxon>
    </lineage>
</organism>
<sequence>MVTHISKKDQPNKSGEKSDVHAVNLTPWQKANLEYRKKNGQDATWSPTVIAGQEQKEEPQLSENASDLPIEGGSLNPNGSFADRLPKLKYERNSVLYRRLTIIILLFLIPLLFTLYYVSPLSKLAAVHVVKNDTVTKTAVTQAAGFNLDEGLWSQYWHRKENEAKIKKALPRVKSVSVAIEHFNEFKLTVTEYQEVAILEKGDSYAPVIENGKVLAETVKKPAENLPILEDFKSQKRILAVLKQYQKLSQALRSSISQIKYTPTNANAELLNLLMNDGNTVIINISNLAEQLKYYPQVAKELKGKGVVDMEVGIFTYPYPKEDEKTKETTNSSNSAQSENNQNETNENTAENETQSETNNNTQIEQ</sequence>
<comment type="subcellular location">
    <subcellularLocation>
        <location evidence="8">Cell membrane</location>
        <topology evidence="8">Single-pass type II membrane protein</topology>
    </subcellularLocation>
    <subcellularLocation>
        <location evidence="1">Membrane</location>
    </subcellularLocation>
    <text evidence="8">Localizes to the division septum.</text>
</comment>
<dbReference type="InterPro" id="IPR050487">
    <property type="entry name" value="FtsQ_DivIB"/>
</dbReference>
<dbReference type="PANTHER" id="PTHR37820">
    <property type="entry name" value="CELL DIVISION PROTEIN DIVIB"/>
    <property type="match status" value="1"/>
</dbReference>
<evidence type="ECO:0000256" key="7">
    <source>
        <dbReference type="ARBA" id="ARBA00023306"/>
    </source>
</evidence>
<feature type="domain" description="POTRA" evidence="10">
    <location>
        <begin position="122"/>
        <end position="193"/>
    </location>
</feature>
<dbReference type="HAMAP" id="MF_00912">
    <property type="entry name" value="DivIB"/>
    <property type="match status" value="1"/>
</dbReference>
<keyword evidence="7 8" id="KW-0131">Cell cycle</keyword>
<dbReference type="STRING" id="317010.RU96_GL000138"/>
<keyword evidence="2 8" id="KW-1003">Cell membrane</keyword>
<dbReference type="OrthoDB" id="1819027at2"/>
<evidence type="ECO:0000313" key="12">
    <source>
        <dbReference type="Proteomes" id="UP000182835"/>
    </source>
</evidence>
<keyword evidence="3 8" id="KW-0132">Cell division</keyword>
<gene>
    <name evidence="8" type="primary">divIB</name>
    <name evidence="11" type="ORF">RU96_GL000138</name>
</gene>
<evidence type="ECO:0000256" key="6">
    <source>
        <dbReference type="ARBA" id="ARBA00023136"/>
    </source>
</evidence>
<dbReference type="InterPro" id="IPR026580">
    <property type="entry name" value="DivIB"/>
</dbReference>
<name>A0A1L8RA59_9ENTE</name>
<dbReference type="PROSITE" id="PS51779">
    <property type="entry name" value="POTRA"/>
    <property type="match status" value="1"/>
</dbReference>
<feature type="region of interest" description="Disordered" evidence="9">
    <location>
        <begin position="320"/>
        <end position="366"/>
    </location>
</feature>
<evidence type="ECO:0000256" key="4">
    <source>
        <dbReference type="ARBA" id="ARBA00022692"/>
    </source>
</evidence>
<dbReference type="AlphaFoldDB" id="A0A1L8RA59"/>
<feature type="compositionally biased region" description="Basic and acidic residues" evidence="9">
    <location>
        <begin position="1"/>
        <end position="20"/>
    </location>
</feature>
<feature type="compositionally biased region" description="Low complexity" evidence="9">
    <location>
        <begin position="329"/>
        <end position="366"/>
    </location>
</feature>